<comment type="catalytic activity">
    <reaction evidence="1">
        <text>malonyl-[ACP] + S-adenosyl-L-methionine = malonyl-[ACP] methyl ester + S-adenosyl-L-homocysteine</text>
        <dbReference type="Rhea" id="RHEA:17105"/>
        <dbReference type="Rhea" id="RHEA-COMP:9623"/>
        <dbReference type="Rhea" id="RHEA-COMP:9954"/>
        <dbReference type="ChEBI" id="CHEBI:57856"/>
        <dbReference type="ChEBI" id="CHEBI:59789"/>
        <dbReference type="ChEBI" id="CHEBI:78449"/>
        <dbReference type="ChEBI" id="CHEBI:78845"/>
        <dbReference type="EC" id="2.1.1.197"/>
    </reaction>
</comment>
<dbReference type="SUPFAM" id="SSF53335">
    <property type="entry name" value="S-adenosyl-L-methionine-dependent methyltransferases"/>
    <property type="match status" value="1"/>
</dbReference>
<dbReference type="CDD" id="cd02440">
    <property type="entry name" value="AdoMet_MTases"/>
    <property type="match status" value="1"/>
</dbReference>
<gene>
    <name evidence="9" type="primary">bioC</name>
    <name evidence="9" type="ORF">KBTEX_03190</name>
</gene>
<evidence type="ECO:0000256" key="2">
    <source>
        <dbReference type="ARBA" id="ARBA00004746"/>
    </source>
</evidence>
<dbReference type="EMBL" id="MN079177">
    <property type="protein sequence ID" value="QEA06849.1"/>
    <property type="molecule type" value="Genomic_DNA"/>
</dbReference>
<accession>A0A5B8RCI8</accession>
<proteinExistence type="inferred from homology"/>
<dbReference type="Gene3D" id="3.40.50.150">
    <property type="entry name" value="Vaccinia Virus protein VP39"/>
    <property type="match status" value="1"/>
</dbReference>
<dbReference type="GO" id="GO:0102130">
    <property type="term" value="F:malonyl-CoA methyltransferase activity"/>
    <property type="evidence" value="ECO:0007669"/>
    <property type="project" value="UniProtKB-EC"/>
</dbReference>
<name>A0A5B8RCI8_9ZZZZ</name>
<evidence type="ECO:0000256" key="4">
    <source>
        <dbReference type="ARBA" id="ARBA00022603"/>
    </source>
</evidence>
<protein>
    <recommendedName>
        <fullName evidence="3">malonyl-[acyl-carrier protein] O-methyltransferase</fullName>
        <ecNumber evidence="3">2.1.1.197</ecNumber>
    </recommendedName>
</protein>
<dbReference type="Pfam" id="PF08241">
    <property type="entry name" value="Methyltransf_11"/>
    <property type="match status" value="1"/>
</dbReference>
<evidence type="ECO:0000256" key="6">
    <source>
        <dbReference type="ARBA" id="ARBA00022691"/>
    </source>
</evidence>
<keyword evidence="7" id="KW-0093">Biotin biosynthesis</keyword>
<dbReference type="UniPathway" id="UPA00078"/>
<sequence length="290" mass="31514">MAETDHGVRVRAARFDAAAAHYDEAAVLHREVGARLVERFELIRMEPATVLDVGAGTGAVTRELMTHYRKARFTALDPAPAMLRLARGRAPRWRRLRGVAGRAESLPIADDTFDVVFSNLALQWVTDLPAAFAEVQRVLRPGGVFMFSCFGPDTLAELRAAWAGADAHARVNTLVDMHDIGDAMARARLAEPVMDMEYFTLTYPEPRALLRELRALGSHAIDPGRPRGLTGPGRLRAMIAAYEAGRDDEGRIPATYEVIYGHAWGTGNIFRAGERAAAQPAAGTPGSSAT</sequence>
<feature type="domain" description="Methyltransferase type 11" evidence="8">
    <location>
        <begin position="51"/>
        <end position="147"/>
    </location>
</feature>
<dbReference type="InterPro" id="IPR029063">
    <property type="entry name" value="SAM-dependent_MTases_sf"/>
</dbReference>
<dbReference type="GO" id="GO:0008757">
    <property type="term" value="F:S-adenosylmethionine-dependent methyltransferase activity"/>
    <property type="evidence" value="ECO:0007669"/>
    <property type="project" value="InterPro"/>
</dbReference>
<evidence type="ECO:0000259" key="8">
    <source>
        <dbReference type="Pfam" id="PF08241"/>
    </source>
</evidence>
<dbReference type="GO" id="GO:0009102">
    <property type="term" value="P:biotin biosynthetic process"/>
    <property type="evidence" value="ECO:0007669"/>
    <property type="project" value="UniProtKB-UniPathway"/>
</dbReference>
<dbReference type="PANTHER" id="PTHR13090">
    <property type="entry name" value="ARGININE-HYDROXYLASE NDUFAF5, MITOCHONDRIAL"/>
    <property type="match status" value="1"/>
</dbReference>
<dbReference type="AlphaFoldDB" id="A0A5B8RCI8"/>
<evidence type="ECO:0000256" key="3">
    <source>
        <dbReference type="ARBA" id="ARBA00012327"/>
    </source>
</evidence>
<evidence type="ECO:0000313" key="9">
    <source>
        <dbReference type="EMBL" id="QEA06849.1"/>
    </source>
</evidence>
<dbReference type="PANTHER" id="PTHR13090:SF1">
    <property type="entry name" value="ARGININE-HYDROXYLASE NDUFAF5, MITOCHONDRIAL"/>
    <property type="match status" value="1"/>
</dbReference>
<organism evidence="9">
    <name type="scientific">uncultured organism</name>
    <dbReference type="NCBI Taxonomy" id="155900"/>
    <lineage>
        <taxon>unclassified sequences</taxon>
        <taxon>environmental samples</taxon>
    </lineage>
</organism>
<comment type="pathway">
    <text evidence="2">Cofactor biosynthesis; biotin biosynthesis.</text>
</comment>
<reference evidence="9" key="1">
    <citation type="submission" date="2019-06" db="EMBL/GenBank/DDBJ databases">
        <authorList>
            <person name="Murdoch R.W."/>
            <person name="Fathepure B."/>
        </authorList>
    </citation>
    <scope>NUCLEOTIDE SEQUENCE</scope>
</reference>
<keyword evidence="4 9" id="KW-0489">Methyltransferase</keyword>
<dbReference type="InterPro" id="IPR050602">
    <property type="entry name" value="Malonyl-ACP_OMT"/>
</dbReference>
<evidence type="ECO:0000256" key="7">
    <source>
        <dbReference type="ARBA" id="ARBA00022756"/>
    </source>
</evidence>
<dbReference type="InterPro" id="IPR011814">
    <property type="entry name" value="BioC"/>
</dbReference>
<dbReference type="NCBIfam" id="TIGR02072">
    <property type="entry name" value="BioC"/>
    <property type="match status" value="1"/>
</dbReference>
<dbReference type="GO" id="GO:0010340">
    <property type="term" value="F:carboxyl-O-methyltransferase activity"/>
    <property type="evidence" value="ECO:0007669"/>
    <property type="project" value="InterPro"/>
</dbReference>
<keyword evidence="6" id="KW-0949">S-adenosyl-L-methionine</keyword>
<dbReference type="HAMAP" id="MF_00835">
    <property type="entry name" value="BioC"/>
    <property type="match status" value="1"/>
</dbReference>
<dbReference type="GO" id="GO:0032259">
    <property type="term" value="P:methylation"/>
    <property type="evidence" value="ECO:0007669"/>
    <property type="project" value="UniProtKB-KW"/>
</dbReference>
<evidence type="ECO:0000256" key="5">
    <source>
        <dbReference type="ARBA" id="ARBA00022679"/>
    </source>
</evidence>
<dbReference type="InterPro" id="IPR013216">
    <property type="entry name" value="Methyltransf_11"/>
</dbReference>
<evidence type="ECO:0000256" key="1">
    <source>
        <dbReference type="ARBA" id="ARBA00000852"/>
    </source>
</evidence>
<keyword evidence="5 9" id="KW-0808">Transferase</keyword>
<dbReference type="EC" id="2.1.1.197" evidence="3"/>